<dbReference type="InterPro" id="IPR008936">
    <property type="entry name" value="Rho_GTPase_activation_prot"/>
</dbReference>
<dbReference type="SUPFAM" id="SSF48350">
    <property type="entry name" value="GTPase activation domain, GAP"/>
    <property type="match status" value="1"/>
</dbReference>
<dbReference type="InterPro" id="IPR031148">
    <property type="entry name" value="Plexin"/>
</dbReference>
<dbReference type="GO" id="GO:0005886">
    <property type="term" value="C:plasma membrane"/>
    <property type="evidence" value="ECO:0007669"/>
    <property type="project" value="TreeGrafter"/>
</dbReference>
<dbReference type="Pfam" id="PF20170">
    <property type="entry name" value="Plexin_RBD"/>
    <property type="match status" value="1"/>
</dbReference>
<evidence type="ECO:0000259" key="2">
    <source>
        <dbReference type="Pfam" id="PF20170"/>
    </source>
</evidence>
<organism evidence="3 4">
    <name type="scientific">Ditylenchus dipsaci</name>
    <dbReference type="NCBI Taxonomy" id="166011"/>
    <lineage>
        <taxon>Eukaryota</taxon>
        <taxon>Metazoa</taxon>
        <taxon>Ecdysozoa</taxon>
        <taxon>Nematoda</taxon>
        <taxon>Chromadorea</taxon>
        <taxon>Rhabditida</taxon>
        <taxon>Tylenchina</taxon>
        <taxon>Tylenchomorpha</taxon>
        <taxon>Sphaerularioidea</taxon>
        <taxon>Anguinidae</taxon>
        <taxon>Anguininae</taxon>
        <taxon>Ditylenchus</taxon>
    </lineage>
</organism>
<name>A0A915EWB6_9BILA</name>
<dbReference type="InterPro" id="IPR046800">
    <property type="entry name" value="Plexin_RBD"/>
</dbReference>
<keyword evidence="3" id="KW-1185">Reference proteome</keyword>
<dbReference type="AlphaFoldDB" id="A0A915EWB6"/>
<dbReference type="GO" id="GO:0017154">
    <property type="term" value="F:semaphorin receptor activity"/>
    <property type="evidence" value="ECO:0007669"/>
    <property type="project" value="InterPro"/>
</dbReference>
<dbReference type="InterPro" id="IPR013548">
    <property type="entry name" value="Plexin_cytoplasmic_RasGAP_dom"/>
</dbReference>
<evidence type="ECO:0000259" key="1">
    <source>
        <dbReference type="Pfam" id="PF08337"/>
    </source>
</evidence>
<accession>A0A915EWB6</accession>
<protein>
    <submittedName>
        <fullName evidence="4">Uncharacterized protein</fullName>
    </submittedName>
</protein>
<dbReference type="Gene3D" id="3.10.20.90">
    <property type="entry name" value="Phosphatidylinositol 3-kinase Catalytic Subunit, Chain A, domain 1"/>
    <property type="match status" value="1"/>
</dbReference>
<proteinExistence type="predicted"/>
<dbReference type="Gene3D" id="1.10.506.10">
    <property type="entry name" value="GTPase Activation - p120gap, domain 1"/>
    <property type="match status" value="2"/>
</dbReference>
<sequence>MVILQERMEYCTDILKQLLKELIRRNVESKFQPKILFRRAESVAERMLSAWFSFLMYKFLRRGAGKQLYQLFWATKQQTEKGPQDALTMDARYSLSEEKLLRATFDFRELTVFVIAESSTSICDTQVRVLDCDSISQVKERCLDAKYKTTPFLKDPAQMMYNTLAHYKVENKATLALLPRHATSSSYNLSSMLDGVRSEKSSVSLHTNSPTLNRFNLSNGNGLNNSHHSQKDGHSSTLRVYHLVKPASDHGPQDNQDKMVTEIYLTRLLTMKGTLQKFIEDLLEMIFSTTNGVCPMPPCIKYMFDFLDDQAREHGIAEPEVVHAWKSNALPLRFWVNLIKNPDFIFDIAKPNNIEGSLNVVAQTLMDSCSTQEHNLTKDSPSSKLLFANETDKYKNWVHRYYDEIRMMPSIADQEMNMLLAEESKEHSQDFMVFSALNELYVYVNQNKEMIFEELNQNEFALQQQLPEKFQKLLDTIEVVPDTVVVNNGSLDNYNSNETSIISECQNSCKVVGKSGKCGSTCIDCANAACKKACKNIKKPACDDCIKAEVPKCAQK</sequence>
<dbReference type="PANTHER" id="PTHR22625:SF70">
    <property type="entry name" value="PLEXIN A, ISOFORM A"/>
    <property type="match status" value="1"/>
</dbReference>
<evidence type="ECO:0000313" key="4">
    <source>
        <dbReference type="WBParaSite" id="jg9704"/>
    </source>
</evidence>
<reference evidence="4" key="1">
    <citation type="submission" date="2022-11" db="UniProtKB">
        <authorList>
            <consortium name="WormBaseParasite"/>
        </authorList>
    </citation>
    <scope>IDENTIFICATION</scope>
</reference>
<feature type="domain" description="Plexin cytoplasmic RasGAP" evidence="1">
    <location>
        <begin position="1"/>
        <end position="450"/>
    </location>
</feature>
<dbReference type="GO" id="GO:0002116">
    <property type="term" value="C:semaphorin receptor complex"/>
    <property type="evidence" value="ECO:0007669"/>
    <property type="project" value="TreeGrafter"/>
</dbReference>
<dbReference type="Pfam" id="PF08337">
    <property type="entry name" value="Plexin_cytopl"/>
    <property type="match status" value="1"/>
</dbReference>
<dbReference type="PANTHER" id="PTHR22625">
    <property type="entry name" value="PLEXIN"/>
    <property type="match status" value="1"/>
</dbReference>
<dbReference type="WBParaSite" id="jg9704">
    <property type="protein sequence ID" value="jg9704"/>
    <property type="gene ID" value="jg9704"/>
</dbReference>
<feature type="domain" description="Plexin cytoplasmic RhoGTPase-binding" evidence="2">
    <location>
        <begin position="95"/>
        <end position="157"/>
    </location>
</feature>
<evidence type="ECO:0000313" key="3">
    <source>
        <dbReference type="Proteomes" id="UP000887574"/>
    </source>
</evidence>
<dbReference type="Proteomes" id="UP000887574">
    <property type="component" value="Unplaced"/>
</dbReference>
<dbReference type="GO" id="GO:0030334">
    <property type="term" value="P:regulation of cell migration"/>
    <property type="evidence" value="ECO:0007669"/>
    <property type="project" value="TreeGrafter"/>
</dbReference>